<dbReference type="SMART" id="SM00471">
    <property type="entry name" value="HDc"/>
    <property type="match status" value="1"/>
</dbReference>
<gene>
    <name evidence="2" type="ORF">MED92_10959</name>
</gene>
<dbReference type="InterPro" id="IPR052340">
    <property type="entry name" value="RNase_Y/CdgJ"/>
</dbReference>
<dbReference type="InterPro" id="IPR003607">
    <property type="entry name" value="HD/PDEase_dom"/>
</dbReference>
<dbReference type="PANTHER" id="PTHR33525">
    <property type="match status" value="1"/>
</dbReference>
<organism evidence="2 3">
    <name type="scientific">Neptuniibacter caesariensis</name>
    <dbReference type="NCBI Taxonomy" id="207954"/>
    <lineage>
        <taxon>Bacteria</taxon>
        <taxon>Pseudomonadati</taxon>
        <taxon>Pseudomonadota</taxon>
        <taxon>Gammaproteobacteria</taxon>
        <taxon>Oceanospirillales</taxon>
        <taxon>Oceanospirillaceae</taxon>
        <taxon>Neptuniibacter</taxon>
    </lineage>
</organism>
<dbReference type="InterPro" id="IPR013976">
    <property type="entry name" value="HDOD"/>
</dbReference>
<comment type="caution">
    <text evidence="2">The sequence shown here is derived from an EMBL/GenBank/DDBJ whole genome shotgun (WGS) entry which is preliminary data.</text>
</comment>
<dbReference type="Gene3D" id="1.10.3210.10">
    <property type="entry name" value="Hypothetical protein af1432"/>
    <property type="match status" value="1"/>
</dbReference>
<keyword evidence="3" id="KW-1185">Reference proteome</keyword>
<proteinExistence type="predicted"/>
<feature type="domain" description="HDOD" evidence="1">
    <location>
        <begin position="95"/>
        <end position="285"/>
    </location>
</feature>
<evidence type="ECO:0000313" key="3">
    <source>
        <dbReference type="Proteomes" id="UP000002171"/>
    </source>
</evidence>
<dbReference type="EMBL" id="AAOW01000009">
    <property type="protein sequence ID" value="EAR61241.1"/>
    <property type="molecule type" value="Genomic_DNA"/>
</dbReference>
<dbReference type="CDD" id="cd00077">
    <property type="entry name" value="HDc"/>
    <property type="match status" value="1"/>
</dbReference>
<dbReference type="SUPFAM" id="SSF109604">
    <property type="entry name" value="HD-domain/PDEase-like"/>
    <property type="match status" value="1"/>
</dbReference>
<dbReference type="PROSITE" id="PS51833">
    <property type="entry name" value="HDOD"/>
    <property type="match status" value="1"/>
</dbReference>
<evidence type="ECO:0000259" key="1">
    <source>
        <dbReference type="PROSITE" id="PS51833"/>
    </source>
</evidence>
<reference evidence="2 3" key="1">
    <citation type="submission" date="2006-02" db="EMBL/GenBank/DDBJ databases">
        <authorList>
            <person name="Pinhassi J."/>
            <person name="Pedros-Alio C."/>
            <person name="Ferriera S."/>
            <person name="Johnson J."/>
            <person name="Kravitz S."/>
            <person name="Halpern A."/>
            <person name="Remington K."/>
            <person name="Beeson K."/>
            <person name="Tran B."/>
            <person name="Rogers Y.-H."/>
            <person name="Friedman R."/>
            <person name="Venter J.C."/>
        </authorList>
    </citation>
    <scope>NUCLEOTIDE SEQUENCE [LARGE SCALE GENOMIC DNA]</scope>
    <source>
        <strain evidence="2 3">MED92</strain>
    </source>
</reference>
<dbReference type="PANTHER" id="PTHR33525:SF3">
    <property type="entry name" value="RIBONUCLEASE Y"/>
    <property type="match status" value="1"/>
</dbReference>
<dbReference type="OrthoDB" id="9770715at2"/>
<dbReference type="RefSeq" id="WP_007019957.1">
    <property type="nucleotide sequence ID" value="NZ_CH724125.1"/>
</dbReference>
<dbReference type="AlphaFoldDB" id="A0A7U8GSB6"/>
<evidence type="ECO:0000313" key="2">
    <source>
        <dbReference type="EMBL" id="EAR61241.1"/>
    </source>
</evidence>
<accession>A0A7U8GSB6</accession>
<sequence>MFAKLKSFFGFTKKTNDEIALSKVDRSVSQVATNEASQTQEYGHQSLEHARELSLSFVSSLLGVRAVETEQSKAQEDLLREALDAEITGLSERSIPKLSKSALSLVSDLTSYDTPQSKILTAINEDPALAGKVISIANSPLYIASDTEIKDLDHAVTMIGLVRLKEVVLKSIMADKFELNSYYFETFGKALWEHSSEVAGNAKKIAEQSGLNGNQAYFIGLIHDLGKLIIFKKLVELHSEEGSEPHPQVFSNLLSDYSAALTRRACEVWELPIDWYQPILEFQMAEPGDLKQPESVALFLANLFAEINALFAAGEITEFELIWKLQEVGSSIEEFRELYPETN</sequence>
<dbReference type="Proteomes" id="UP000002171">
    <property type="component" value="Unassembled WGS sequence"/>
</dbReference>
<dbReference type="Pfam" id="PF08668">
    <property type="entry name" value="HDOD"/>
    <property type="match status" value="1"/>
</dbReference>
<name>A0A7U8GSB6_NEPCE</name>
<protein>
    <recommendedName>
        <fullName evidence="1">HDOD domain-containing protein</fullName>
    </recommendedName>
</protein>